<dbReference type="NCBIfam" id="NF005559">
    <property type="entry name" value="PRK07231.1"/>
    <property type="match status" value="1"/>
</dbReference>
<evidence type="ECO:0000259" key="2">
    <source>
        <dbReference type="SMART" id="SM00822"/>
    </source>
</evidence>
<protein>
    <submittedName>
        <fullName evidence="3">Short-chain dehydrogenase/reductase SDR</fullName>
    </submittedName>
</protein>
<dbReference type="OrthoDB" id="9803333at2"/>
<reference evidence="3" key="1">
    <citation type="submission" date="2016-01" db="EMBL/GenBank/DDBJ databases">
        <authorList>
            <person name="Peeters C."/>
        </authorList>
    </citation>
    <scope>NUCLEOTIDE SEQUENCE [LARGE SCALE GENOMIC DNA]</scope>
    <source>
        <strain evidence="3">LMG 22937</strain>
    </source>
</reference>
<evidence type="ECO:0000313" key="3">
    <source>
        <dbReference type="EMBL" id="SAL74931.1"/>
    </source>
</evidence>
<dbReference type="SUPFAM" id="SSF51735">
    <property type="entry name" value="NAD(P)-binding Rossmann-fold domains"/>
    <property type="match status" value="1"/>
</dbReference>
<dbReference type="Proteomes" id="UP000054925">
    <property type="component" value="Unassembled WGS sequence"/>
</dbReference>
<dbReference type="InterPro" id="IPR002347">
    <property type="entry name" value="SDR_fam"/>
</dbReference>
<dbReference type="Gene3D" id="3.40.50.720">
    <property type="entry name" value="NAD(P)-binding Rossmann-like Domain"/>
    <property type="match status" value="1"/>
</dbReference>
<dbReference type="Pfam" id="PF13561">
    <property type="entry name" value="adh_short_C2"/>
    <property type="match status" value="1"/>
</dbReference>
<dbReference type="SMART" id="SM00822">
    <property type="entry name" value="PKS_KR"/>
    <property type="match status" value="1"/>
</dbReference>
<accession>A0A158K376</accession>
<proteinExistence type="inferred from homology"/>
<gene>
    <name evidence="3" type="ORF">AWB67_04675</name>
</gene>
<dbReference type="RefSeq" id="WP_087658560.1">
    <property type="nucleotide sequence ID" value="NZ_FCOL02000033.1"/>
</dbReference>
<dbReference type="PRINTS" id="PR00080">
    <property type="entry name" value="SDRFAMILY"/>
</dbReference>
<evidence type="ECO:0000256" key="1">
    <source>
        <dbReference type="ARBA" id="ARBA00006484"/>
    </source>
</evidence>
<dbReference type="InterPro" id="IPR057326">
    <property type="entry name" value="KR_dom"/>
</dbReference>
<dbReference type="PANTHER" id="PTHR43975:SF2">
    <property type="entry name" value="EG:BACR7A4.14 PROTEIN-RELATED"/>
    <property type="match status" value="1"/>
</dbReference>
<dbReference type="PROSITE" id="PS00061">
    <property type="entry name" value="ADH_SHORT"/>
    <property type="match status" value="1"/>
</dbReference>
<dbReference type="EMBL" id="FCOL02000033">
    <property type="protein sequence ID" value="SAL74931.1"/>
    <property type="molecule type" value="Genomic_DNA"/>
</dbReference>
<evidence type="ECO:0000313" key="4">
    <source>
        <dbReference type="Proteomes" id="UP000054925"/>
    </source>
</evidence>
<dbReference type="AlphaFoldDB" id="A0A158K376"/>
<dbReference type="PANTHER" id="PTHR43975">
    <property type="entry name" value="ZGC:101858"/>
    <property type="match status" value="1"/>
</dbReference>
<comment type="similarity">
    <text evidence="1">Belongs to the short-chain dehydrogenases/reductases (SDR) family.</text>
</comment>
<dbReference type="InterPro" id="IPR036291">
    <property type="entry name" value="NAD(P)-bd_dom_sf"/>
</dbReference>
<feature type="domain" description="Ketoreductase" evidence="2">
    <location>
        <begin position="17"/>
        <end position="197"/>
    </location>
</feature>
<name>A0A158K376_9BURK</name>
<organism evidence="3 4">
    <name type="scientific">Caballeronia terrestris</name>
    <dbReference type="NCBI Taxonomy" id="1226301"/>
    <lineage>
        <taxon>Bacteria</taxon>
        <taxon>Pseudomonadati</taxon>
        <taxon>Pseudomonadota</taxon>
        <taxon>Betaproteobacteria</taxon>
        <taxon>Burkholderiales</taxon>
        <taxon>Burkholderiaceae</taxon>
        <taxon>Caballeronia</taxon>
    </lineage>
</organism>
<keyword evidence="4" id="KW-1185">Reference proteome</keyword>
<dbReference type="PRINTS" id="PR00081">
    <property type="entry name" value="GDHRDH"/>
</dbReference>
<dbReference type="InterPro" id="IPR020904">
    <property type="entry name" value="Sc_DH/Rdtase_CS"/>
</dbReference>
<sequence length="260" mass="27551">MNASASPYIDTKRHAGKVVLVTGGSSGIGLAAATRFAREGAIVYITGRRQAELDTAVETIGHGAKAIRADIASSDDLQRMFQVLSKDNGRLDILFANAGGGEFSPLGQITEAQFDKYFDINVKGTLFTVQGALPLMPRGSAIVITGSITSIQGVPAFGVYAATKAALRSFARTWSNDLKGRDIRVNVVSPGVVVTPAYKSELKLTDEQIEAYRQEVSETTPLGRVGEADEIAKAVSFLASDDASYITGIEMFVDGGRAQV</sequence>
<dbReference type="CDD" id="cd05233">
    <property type="entry name" value="SDR_c"/>
    <property type="match status" value="1"/>
</dbReference>
<dbReference type="FunFam" id="3.40.50.720:FF:000084">
    <property type="entry name" value="Short-chain dehydrogenase reductase"/>
    <property type="match status" value="1"/>
</dbReference>
<comment type="caution">
    <text evidence="3">The sequence shown here is derived from an EMBL/GenBank/DDBJ whole genome shotgun (WGS) entry which is preliminary data.</text>
</comment>